<dbReference type="PANTHER" id="PTHR43266">
    <property type="entry name" value="MACROLIDE-EFFLUX PROTEIN"/>
    <property type="match status" value="1"/>
</dbReference>
<dbReference type="InterPro" id="IPR036259">
    <property type="entry name" value="MFS_trans_sf"/>
</dbReference>
<keyword evidence="5 7" id="KW-1133">Transmembrane helix</keyword>
<feature type="transmembrane region" description="Helical" evidence="7">
    <location>
        <begin position="144"/>
        <end position="164"/>
    </location>
</feature>
<feature type="transmembrane region" description="Helical" evidence="7">
    <location>
        <begin position="74"/>
        <end position="94"/>
    </location>
</feature>
<feature type="transmembrane region" description="Helical" evidence="7">
    <location>
        <begin position="225"/>
        <end position="246"/>
    </location>
</feature>
<dbReference type="GO" id="GO:0005886">
    <property type="term" value="C:plasma membrane"/>
    <property type="evidence" value="ECO:0007669"/>
    <property type="project" value="UniProtKB-SubCell"/>
</dbReference>
<feature type="transmembrane region" description="Helical" evidence="7">
    <location>
        <begin position="355"/>
        <end position="378"/>
    </location>
</feature>
<keyword evidence="2" id="KW-0813">Transport</keyword>
<evidence type="ECO:0000313" key="9">
    <source>
        <dbReference type="Proteomes" id="UP000294726"/>
    </source>
</evidence>
<evidence type="ECO:0000256" key="4">
    <source>
        <dbReference type="ARBA" id="ARBA00022692"/>
    </source>
</evidence>
<gene>
    <name evidence="8" type="ORF">OENI_0345</name>
</gene>
<feature type="transmembrane region" description="Helical" evidence="7">
    <location>
        <begin position="258"/>
        <end position="277"/>
    </location>
</feature>
<evidence type="ECO:0000256" key="7">
    <source>
        <dbReference type="SAM" id="Phobius"/>
    </source>
</evidence>
<evidence type="ECO:0000256" key="5">
    <source>
        <dbReference type="ARBA" id="ARBA00022989"/>
    </source>
</evidence>
<proteinExistence type="predicted"/>
<feature type="transmembrane region" description="Helical" evidence="7">
    <location>
        <begin position="12"/>
        <end position="35"/>
    </location>
</feature>
<evidence type="ECO:0000256" key="6">
    <source>
        <dbReference type="ARBA" id="ARBA00023136"/>
    </source>
</evidence>
<dbReference type="InterPro" id="IPR011701">
    <property type="entry name" value="MFS"/>
</dbReference>
<accession>A0AAQ2ZDY9</accession>
<evidence type="ECO:0000313" key="8">
    <source>
        <dbReference type="EMBL" id="VDB97341.1"/>
    </source>
</evidence>
<organism evidence="8 9">
    <name type="scientific">Oenococcus oeni</name>
    <name type="common">Leuconostoc oenos</name>
    <dbReference type="NCBI Taxonomy" id="1247"/>
    <lineage>
        <taxon>Bacteria</taxon>
        <taxon>Bacillati</taxon>
        <taxon>Bacillota</taxon>
        <taxon>Bacilli</taxon>
        <taxon>Lactobacillales</taxon>
        <taxon>Lactobacillaceae</taxon>
        <taxon>Oenococcus</taxon>
    </lineage>
</organism>
<dbReference type="Pfam" id="PF07690">
    <property type="entry name" value="MFS_1"/>
    <property type="match status" value="1"/>
</dbReference>
<dbReference type="PANTHER" id="PTHR43266:SF2">
    <property type="entry name" value="MAJOR FACILITATOR SUPERFAMILY (MFS) PROFILE DOMAIN-CONTAINING PROTEIN"/>
    <property type="match status" value="1"/>
</dbReference>
<comment type="subcellular location">
    <subcellularLocation>
        <location evidence="1">Cell membrane</location>
        <topology evidence="1">Multi-pass membrane protein</topology>
    </subcellularLocation>
</comment>
<dbReference type="Proteomes" id="UP000294726">
    <property type="component" value="Chromosome"/>
</dbReference>
<dbReference type="SUPFAM" id="SSF103473">
    <property type="entry name" value="MFS general substrate transporter"/>
    <property type="match status" value="1"/>
</dbReference>
<feature type="transmembrane region" description="Helical" evidence="7">
    <location>
        <begin position="384"/>
        <end position="403"/>
    </location>
</feature>
<evidence type="ECO:0000256" key="1">
    <source>
        <dbReference type="ARBA" id="ARBA00004651"/>
    </source>
</evidence>
<feature type="transmembrane region" description="Helical" evidence="7">
    <location>
        <begin position="170"/>
        <end position="189"/>
    </location>
</feature>
<evidence type="ECO:0000256" key="3">
    <source>
        <dbReference type="ARBA" id="ARBA00022475"/>
    </source>
</evidence>
<dbReference type="EMBL" id="LR031358">
    <property type="protein sequence ID" value="VDB97341.1"/>
    <property type="molecule type" value="Genomic_DNA"/>
</dbReference>
<dbReference type="AlphaFoldDB" id="A0AAQ2ZDY9"/>
<protein>
    <submittedName>
        <fullName evidence="8">Permease</fullName>
    </submittedName>
</protein>
<feature type="transmembrane region" description="Helical" evidence="7">
    <location>
        <begin position="41"/>
        <end position="62"/>
    </location>
</feature>
<sequence length="414" mass="45794">MRNSLKQQIFDVVTGSLISTLGSALFEFGVGLYLLKKTGSSAQYALVLMIGPIVMLALLPISGSIIDRFDHAKIIRFSQIINVISLLLFSIFYFLAVKFFLLEILILVIILRATGLFISNTLNSSLRDLIPLESLHRVNSLNQTGASIANILSPALGAVLFSLLPFEMFALVQFVTEFLAMLLFLRLNFSFVENKTIIKVKHDQHIWKDFTAGLKYVRLEHLPRLATLSNAVTNFFIASINVGMAFTEVTFLHMTNAQFGFTEMSFGVGMLLAGLFLSARSQFRFPARASMLAAVILGLTLIPFGIPEWFNTSRLINVGLFAFYNFIAGVLVVIKQTPILSLLQTEVPTTMQGRVFTLQTTLGALLSPLGAAAYGILFGVFTPAPIYTVTGLLMAGLLVWLMFRYQDVMNITTK</sequence>
<dbReference type="GO" id="GO:0022857">
    <property type="term" value="F:transmembrane transporter activity"/>
    <property type="evidence" value="ECO:0007669"/>
    <property type="project" value="InterPro"/>
</dbReference>
<keyword evidence="6 7" id="KW-0472">Membrane</keyword>
<name>A0AAQ2ZDY9_OENOE</name>
<feature type="transmembrane region" description="Helical" evidence="7">
    <location>
        <begin position="289"/>
        <end position="310"/>
    </location>
</feature>
<evidence type="ECO:0000256" key="2">
    <source>
        <dbReference type="ARBA" id="ARBA00022448"/>
    </source>
</evidence>
<reference evidence="8 9" key="1">
    <citation type="submission" date="2018-08" db="EMBL/GenBank/DDBJ databases">
        <authorList>
            <person name="Lorentzen P. G. S. M."/>
        </authorList>
    </citation>
    <scope>NUCLEOTIDE SEQUENCE [LARGE SCALE GENOMIC DNA]</scope>
    <source>
        <strain evidence="8 9">CRBO_1381</strain>
    </source>
</reference>
<dbReference type="Gene3D" id="1.20.1250.20">
    <property type="entry name" value="MFS general substrate transporter like domains"/>
    <property type="match status" value="1"/>
</dbReference>
<feature type="transmembrane region" description="Helical" evidence="7">
    <location>
        <begin position="316"/>
        <end position="334"/>
    </location>
</feature>
<keyword evidence="3" id="KW-1003">Cell membrane</keyword>
<dbReference type="CDD" id="cd06173">
    <property type="entry name" value="MFS_MefA_like"/>
    <property type="match status" value="1"/>
</dbReference>
<feature type="transmembrane region" description="Helical" evidence="7">
    <location>
        <begin position="100"/>
        <end position="123"/>
    </location>
</feature>
<keyword evidence="4 7" id="KW-0812">Transmembrane</keyword>